<comment type="cofactor">
    <cofactor evidence="1">
        <name>adenosylcob(III)alamin</name>
        <dbReference type="ChEBI" id="CHEBI:18408"/>
    </cofactor>
</comment>
<evidence type="ECO:0000256" key="10">
    <source>
        <dbReference type="ARBA" id="ARBA00048987"/>
    </source>
</evidence>
<dbReference type="GO" id="GO:0031419">
    <property type="term" value="F:cobalamin binding"/>
    <property type="evidence" value="ECO:0007669"/>
    <property type="project" value="UniProtKB-KW"/>
</dbReference>
<proteinExistence type="inferred from homology"/>
<evidence type="ECO:0000256" key="7">
    <source>
        <dbReference type="ARBA" id="ARBA00023157"/>
    </source>
</evidence>
<organism evidence="13">
    <name type="scientific">marine sediment metagenome</name>
    <dbReference type="NCBI Taxonomy" id="412755"/>
    <lineage>
        <taxon>unclassified sequences</taxon>
        <taxon>metagenomes</taxon>
        <taxon>ecological metagenomes</taxon>
    </lineage>
</organism>
<evidence type="ECO:0000256" key="1">
    <source>
        <dbReference type="ARBA" id="ARBA00001922"/>
    </source>
</evidence>
<dbReference type="GO" id="GO:0008998">
    <property type="term" value="F:ribonucleoside-triphosphate reductase (thioredoxin) activity"/>
    <property type="evidence" value="ECO:0007669"/>
    <property type="project" value="UniProtKB-EC"/>
</dbReference>
<dbReference type="Pfam" id="PF17975">
    <property type="entry name" value="RNR_Alpha"/>
    <property type="match status" value="1"/>
</dbReference>
<evidence type="ECO:0000256" key="8">
    <source>
        <dbReference type="ARBA" id="ARBA00023284"/>
    </source>
</evidence>
<dbReference type="Pfam" id="PF21995">
    <property type="entry name" value="RNR-II_ins_dom"/>
    <property type="match status" value="1"/>
</dbReference>
<evidence type="ECO:0000313" key="13">
    <source>
        <dbReference type="EMBL" id="KKM06038.1"/>
    </source>
</evidence>
<dbReference type="SUPFAM" id="SSF51998">
    <property type="entry name" value="PFL-like glycyl radical enzymes"/>
    <property type="match status" value="1"/>
</dbReference>
<reference evidence="13" key="1">
    <citation type="journal article" date="2015" name="Nature">
        <title>Complex archaea that bridge the gap between prokaryotes and eukaryotes.</title>
        <authorList>
            <person name="Spang A."/>
            <person name="Saw J.H."/>
            <person name="Jorgensen S.L."/>
            <person name="Zaremba-Niedzwiedzka K."/>
            <person name="Martijn J."/>
            <person name="Lind A.E."/>
            <person name="van Eijk R."/>
            <person name="Schleper C."/>
            <person name="Guy L."/>
            <person name="Ettema T.J."/>
        </authorList>
    </citation>
    <scope>NUCLEOTIDE SEQUENCE</scope>
</reference>
<evidence type="ECO:0000256" key="4">
    <source>
        <dbReference type="ARBA" id="ARBA00022628"/>
    </source>
</evidence>
<protein>
    <recommendedName>
        <fullName evidence="3">ribonucleoside-triphosphate reductase (thioredoxin)</fullName>
        <ecNumber evidence="3">1.17.4.2</ecNumber>
    </recommendedName>
</protein>
<keyword evidence="4" id="KW-0846">Cobalamin</keyword>
<dbReference type="AlphaFoldDB" id="A0A0F9K451"/>
<comment type="catalytic activity">
    <reaction evidence="10">
        <text>a 2'-deoxyribonucleoside 5'-triphosphate + [thioredoxin]-disulfide + H2O = a ribonucleoside 5'-triphosphate + [thioredoxin]-dithiol</text>
        <dbReference type="Rhea" id="RHEA:12701"/>
        <dbReference type="Rhea" id="RHEA-COMP:10698"/>
        <dbReference type="Rhea" id="RHEA-COMP:10700"/>
        <dbReference type="ChEBI" id="CHEBI:15377"/>
        <dbReference type="ChEBI" id="CHEBI:29950"/>
        <dbReference type="ChEBI" id="CHEBI:50058"/>
        <dbReference type="ChEBI" id="CHEBI:61557"/>
        <dbReference type="ChEBI" id="CHEBI:61560"/>
        <dbReference type="EC" id="1.17.4.2"/>
    </reaction>
</comment>
<evidence type="ECO:0000259" key="11">
    <source>
        <dbReference type="Pfam" id="PF17975"/>
    </source>
</evidence>
<feature type="domain" description="B12-dependent ribonucleotide reductase insertion" evidence="12">
    <location>
        <begin position="159"/>
        <end position="227"/>
    </location>
</feature>
<dbReference type="InterPro" id="IPR054158">
    <property type="entry name" value="RNR-II_ins_dom"/>
</dbReference>
<dbReference type="GO" id="GO:0006260">
    <property type="term" value="P:DNA replication"/>
    <property type="evidence" value="ECO:0007669"/>
    <property type="project" value="UniProtKB-KW"/>
</dbReference>
<dbReference type="InterPro" id="IPR050862">
    <property type="entry name" value="RdRp_reductase_class-2"/>
</dbReference>
<comment type="similarity">
    <text evidence="2">Belongs to the class II ribonucleoside-triphosphate reductase family.</text>
</comment>
<evidence type="ECO:0000259" key="12">
    <source>
        <dbReference type="Pfam" id="PF21995"/>
    </source>
</evidence>
<keyword evidence="5" id="KW-0235">DNA replication</keyword>
<dbReference type="InterPro" id="IPR040763">
    <property type="entry name" value="RNR_alpha_hel"/>
</dbReference>
<dbReference type="PANTHER" id="PTHR43371">
    <property type="entry name" value="VITAMIN B12-DEPENDENT RIBONUCLEOTIDE REDUCTASE"/>
    <property type="match status" value="1"/>
</dbReference>
<name>A0A0F9K451_9ZZZZ</name>
<accession>A0A0F9K451</accession>
<evidence type="ECO:0000256" key="5">
    <source>
        <dbReference type="ARBA" id="ARBA00022705"/>
    </source>
</evidence>
<keyword evidence="7" id="KW-1015">Disulfide bond</keyword>
<dbReference type="Gene3D" id="3.20.70.20">
    <property type="match status" value="2"/>
</dbReference>
<feature type="non-terminal residue" evidence="13">
    <location>
        <position position="449"/>
    </location>
</feature>
<gene>
    <name evidence="13" type="ORF">LCGC14_1748070</name>
</gene>
<dbReference type="GO" id="GO:0004748">
    <property type="term" value="F:ribonucleoside-diphosphate reductase activity, thioredoxin disulfide as acceptor"/>
    <property type="evidence" value="ECO:0007669"/>
    <property type="project" value="TreeGrafter"/>
</dbReference>
<dbReference type="EMBL" id="LAZR01016084">
    <property type="protein sequence ID" value="KKM06038.1"/>
    <property type="molecule type" value="Genomic_DNA"/>
</dbReference>
<keyword evidence="8" id="KW-0676">Redox-active center</keyword>
<evidence type="ECO:0000256" key="9">
    <source>
        <dbReference type="ARBA" id="ARBA00023285"/>
    </source>
</evidence>
<comment type="caution">
    <text evidence="13">The sequence shown here is derived from an EMBL/GenBank/DDBJ whole genome shotgun (WGS) entry which is preliminary data.</text>
</comment>
<evidence type="ECO:0000256" key="6">
    <source>
        <dbReference type="ARBA" id="ARBA00023002"/>
    </source>
</evidence>
<dbReference type="EC" id="1.17.4.2" evidence="3"/>
<evidence type="ECO:0000256" key="3">
    <source>
        <dbReference type="ARBA" id="ARBA00012275"/>
    </source>
</evidence>
<feature type="domain" description="Ribonucleotide reductase alpha-helical" evidence="11">
    <location>
        <begin position="7"/>
        <end position="93"/>
    </location>
</feature>
<dbReference type="PANTHER" id="PTHR43371:SF1">
    <property type="entry name" value="RIBONUCLEOSIDE-DIPHOSPHATE REDUCTASE"/>
    <property type="match status" value="1"/>
</dbReference>
<evidence type="ECO:0000256" key="2">
    <source>
        <dbReference type="ARBA" id="ARBA00005654"/>
    </source>
</evidence>
<keyword evidence="6" id="KW-0560">Oxidoreductase</keyword>
<keyword evidence="9" id="KW-0170">Cobalt</keyword>
<sequence length="449" mass="50124">MNYASTLDPNFVYRYRNARPPWGPVGYLTYKRTYARMTDTGKTEEWWQTLARNCQGLLDIGGIFTKQEIECLYDMSFNLKCCFSGRALWQLGTSVVQRVGADSLQNCWHVAVNDPYAFCFTFNELMLGGGVGFTITPEHVYALPVVKYGVAVRRCDENDVDFIVPDNREGWVDLLARVLNSFFVTGKNLTYSTVCIRSKGKPIKSFGGIASGSEELVRGISQIVAILQNRVNNKLRPIDCLDVMNIIGSIVVSGNVRRAAELAAGSPDDTLFLTAKNWGTTTIPNWRKHSNNAVICNSIDELPSIFWDGYDGSGEPCGLINLDLCRSHGRLIDGYDYRPDYKVTGTNPCGEVPLESYEACNLFELFLPNLNSLDEYITAAVLGYKVCKTISNCPFSDPRVNEVVQRNHRLGVGITGVLQSKWISEPENIGKVYCAIEESDFSYSRELGI</sequence>